<dbReference type="RefSeq" id="XP_022475880.1">
    <property type="nucleotide sequence ID" value="XM_022617639.1"/>
</dbReference>
<dbReference type="AlphaFoldDB" id="A0A1G4BBD7"/>
<keyword evidence="3" id="KW-1185">Reference proteome</keyword>
<organism evidence="2 3">
    <name type="scientific">Colletotrichum orchidophilum</name>
    <dbReference type="NCBI Taxonomy" id="1209926"/>
    <lineage>
        <taxon>Eukaryota</taxon>
        <taxon>Fungi</taxon>
        <taxon>Dikarya</taxon>
        <taxon>Ascomycota</taxon>
        <taxon>Pezizomycotina</taxon>
        <taxon>Sordariomycetes</taxon>
        <taxon>Hypocreomycetidae</taxon>
        <taxon>Glomerellales</taxon>
        <taxon>Glomerellaceae</taxon>
        <taxon>Colletotrichum</taxon>
    </lineage>
</organism>
<dbReference type="GeneID" id="34559149"/>
<dbReference type="EMBL" id="MJBS01000043">
    <property type="protein sequence ID" value="OHE98731.1"/>
    <property type="molecule type" value="Genomic_DNA"/>
</dbReference>
<sequence length="200" mass="21688">QSPISYGAALAYTCIFSENHSVSAPGIHQLEDCKATQCRQAPGPRRANRRRWEAKEGWGGGKKGTREEAPPFNQVRSGNTGAFGGPIYPATVLPNNRRCTGTFRKPDDLISSPSSSSSSLTLSFSRGKARGPLLYCTYLPSSPLLPAGSADWGTFPPLECVAGLTRLESCLEAAENLRQLLQLRPPVDVRQQQQPELMTT</sequence>
<evidence type="ECO:0000313" key="3">
    <source>
        <dbReference type="Proteomes" id="UP000176998"/>
    </source>
</evidence>
<protein>
    <submittedName>
        <fullName evidence="2">Uncharacterized protein</fullName>
    </submittedName>
</protein>
<dbReference type="Proteomes" id="UP000176998">
    <property type="component" value="Unassembled WGS sequence"/>
</dbReference>
<proteinExistence type="predicted"/>
<comment type="caution">
    <text evidence="2">The sequence shown here is derived from an EMBL/GenBank/DDBJ whole genome shotgun (WGS) entry which is preliminary data.</text>
</comment>
<accession>A0A1G4BBD7</accession>
<feature type="region of interest" description="Disordered" evidence="1">
    <location>
        <begin position="103"/>
        <end position="123"/>
    </location>
</feature>
<evidence type="ECO:0000313" key="2">
    <source>
        <dbReference type="EMBL" id="OHE98731.1"/>
    </source>
</evidence>
<reference evidence="2 3" key="1">
    <citation type="submission" date="2016-09" db="EMBL/GenBank/DDBJ databases">
        <authorList>
            <person name="Capua I."/>
            <person name="De Benedictis P."/>
            <person name="Joannis T."/>
            <person name="Lombin L.H."/>
            <person name="Cattoli G."/>
        </authorList>
    </citation>
    <scope>NUCLEOTIDE SEQUENCE [LARGE SCALE GENOMIC DNA]</scope>
    <source>
        <strain evidence="2 3">IMI 309357</strain>
    </source>
</reference>
<evidence type="ECO:0000256" key="1">
    <source>
        <dbReference type="SAM" id="MobiDB-lite"/>
    </source>
</evidence>
<gene>
    <name evidence="2" type="ORF">CORC01_05997</name>
</gene>
<name>A0A1G4BBD7_9PEZI</name>
<feature type="compositionally biased region" description="Low complexity" evidence="1">
    <location>
        <begin position="109"/>
        <end position="123"/>
    </location>
</feature>
<feature type="non-terminal residue" evidence="2">
    <location>
        <position position="1"/>
    </location>
</feature>
<feature type="region of interest" description="Disordered" evidence="1">
    <location>
        <begin position="39"/>
        <end position="80"/>
    </location>
</feature>